<dbReference type="OrthoDB" id="5517693at2"/>
<dbReference type="EMBL" id="LT629692">
    <property type="protein sequence ID" value="SDH49903.1"/>
    <property type="molecule type" value="Genomic_DNA"/>
</dbReference>
<name>A0A1G8CXI2_9MICO</name>
<proteinExistence type="predicted"/>
<dbReference type="AlphaFoldDB" id="A0A1G8CXI2"/>
<accession>A0A1G8CXI2</accession>
<gene>
    <name evidence="1" type="ORF">SAMN04489810_3188</name>
</gene>
<dbReference type="RefSeq" id="WP_091492229.1">
    <property type="nucleotide sequence ID" value="NZ_LT629692.1"/>
</dbReference>
<reference evidence="1 2" key="1">
    <citation type="submission" date="2016-10" db="EMBL/GenBank/DDBJ databases">
        <authorList>
            <person name="de Groot N.N."/>
        </authorList>
    </citation>
    <scope>NUCLEOTIDE SEQUENCE [LARGE SCALE GENOMIC DNA]</scope>
    <source>
        <strain evidence="1 2">DSM 23142</strain>
    </source>
</reference>
<keyword evidence="2" id="KW-1185">Reference proteome</keyword>
<sequence length="317" mass="35054">MDAIPIHRLDDLLAAGYSGRRVRTALASGTLVRVRPGYYARGESWAAAKAEARILAQANALMQASTTRPIFSHETAAARHGLPLLRAAQDRVHVIVAPERPGAAVGVVRHRGVLDLEDVVEVDGMLCTSLERTVADISRTAAFEQSVTVADAALRRVAVPRNGTYLADRAAEFIESARAIAARSAHGKTRAMRALEFADGRAQLPGESVSRVRLYELRFRDVDLQVHVAGPRNSDYYVDFGLVAERAFGEFDGQIKYVDGRLVDGRTSAELFDREKQREDWIRGTTQWRYVRWGWPHVRTPAALAERLAAFGIRPSE</sequence>
<protein>
    <submittedName>
        <fullName evidence="1">Transcriptional regulator, AbiEi antitoxin, Type IV TA system</fullName>
    </submittedName>
</protein>
<evidence type="ECO:0000313" key="2">
    <source>
        <dbReference type="Proteomes" id="UP000199009"/>
    </source>
</evidence>
<dbReference type="STRING" id="370764.SAMN04489810_3188"/>
<evidence type="ECO:0000313" key="1">
    <source>
        <dbReference type="EMBL" id="SDH49903.1"/>
    </source>
</evidence>
<dbReference type="Proteomes" id="UP000199009">
    <property type="component" value="Chromosome I"/>
</dbReference>
<organism evidence="1 2">
    <name type="scientific">Microbacterium pygmaeum</name>
    <dbReference type="NCBI Taxonomy" id="370764"/>
    <lineage>
        <taxon>Bacteria</taxon>
        <taxon>Bacillati</taxon>
        <taxon>Actinomycetota</taxon>
        <taxon>Actinomycetes</taxon>
        <taxon>Micrococcales</taxon>
        <taxon>Microbacteriaceae</taxon>
        <taxon>Microbacterium</taxon>
    </lineage>
</organism>